<name>A0A146K6U0_9EUKA</name>
<reference evidence="2" key="1">
    <citation type="submission" date="2015-07" db="EMBL/GenBank/DDBJ databases">
        <title>Adaptation to a free-living lifestyle via gene acquisitions in the diplomonad Trepomonas sp. PC1.</title>
        <authorList>
            <person name="Xu F."/>
            <person name="Jerlstrom-Hultqvist J."/>
            <person name="Kolisko M."/>
            <person name="Simpson A.G.B."/>
            <person name="Roger A.J."/>
            <person name="Svard S.G."/>
            <person name="Andersson J.O."/>
        </authorList>
    </citation>
    <scope>NUCLEOTIDE SEQUENCE</scope>
    <source>
        <strain evidence="2">PC1</strain>
    </source>
</reference>
<evidence type="ECO:0000313" key="2">
    <source>
        <dbReference type="EMBL" id="JAP91291.1"/>
    </source>
</evidence>
<keyword evidence="1" id="KW-0812">Transmembrane</keyword>
<evidence type="ECO:0000256" key="1">
    <source>
        <dbReference type="SAM" id="Phobius"/>
    </source>
</evidence>
<dbReference type="PANTHER" id="PTHR40535">
    <property type="entry name" value="CHROMOSOME UNDETERMINED SCAFFOLD_9, WHOLE GENOME SHOTGUN SEQUENCE"/>
    <property type="match status" value="1"/>
</dbReference>
<dbReference type="AlphaFoldDB" id="A0A146K6U0"/>
<feature type="transmembrane region" description="Helical" evidence="1">
    <location>
        <begin position="28"/>
        <end position="52"/>
    </location>
</feature>
<gene>
    <name evidence="2" type="ORF">TPC1_17137</name>
</gene>
<accession>A0A146K6U0</accession>
<dbReference type="EMBL" id="GDID01005315">
    <property type="protein sequence ID" value="JAP91291.1"/>
    <property type="molecule type" value="Transcribed_RNA"/>
</dbReference>
<keyword evidence="1" id="KW-0472">Membrane</keyword>
<protein>
    <submittedName>
        <fullName evidence="2">Uncharacterized protein</fullName>
    </submittedName>
</protein>
<sequence length="265" mass="29985">QIYTNIEEQSLIHENMTKNNKTCGKKQCIFIANIAAVCIFIILSITILYGWLNDFEQCPRSCQMDNCTTYQCFLEKDNQYVRKGLSNTCSCGEKLISRNINKTNTIKYDQNETRYCACEGGDCFTVDFKPEKDKLLHRGPCGACSNQQDHAVYVKTRLNLTGYSTAAAAKSIFSKSAAMRQMRSAGFTEQCSECWVGNMYNTLTHCFWKCAFGSRASCGKDGQLTDCLQCDEDYSGIYFRKCAGMTRRRAGIVTDICRQQGEIEE</sequence>
<organism evidence="2">
    <name type="scientific">Trepomonas sp. PC1</name>
    <dbReference type="NCBI Taxonomy" id="1076344"/>
    <lineage>
        <taxon>Eukaryota</taxon>
        <taxon>Metamonada</taxon>
        <taxon>Diplomonadida</taxon>
        <taxon>Hexamitidae</taxon>
        <taxon>Hexamitinae</taxon>
        <taxon>Trepomonas</taxon>
    </lineage>
</organism>
<keyword evidence="1" id="KW-1133">Transmembrane helix</keyword>
<proteinExistence type="predicted"/>
<feature type="non-terminal residue" evidence="2">
    <location>
        <position position="1"/>
    </location>
</feature>
<dbReference type="PANTHER" id="PTHR40535:SF1">
    <property type="entry name" value="CHROMOSOME UNDETERMINED SCAFFOLD_9, WHOLE GENOME SHOTGUN SEQUENCE"/>
    <property type="match status" value="1"/>
</dbReference>